<dbReference type="Pfam" id="PF16916">
    <property type="entry name" value="ZT_dimer"/>
    <property type="match status" value="1"/>
</dbReference>
<accession>A0A2U9B4U8</accession>
<dbReference type="GO" id="GO:0005783">
    <property type="term" value="C:endoplasmic reticulum"/>
    <property type="evidence" value="ECO:0007669"/>
    <property type="project" value="TreeGrafter"/>
</dbReference>
<dbReference type="STRING" id="52904.ENSSMAP00000022814"/>
<dbReference type="PANTHER" id="PTHR45820">
    <property type="entry name" value="FI23527P1"/>
    <property type="match status" value="1"/>
</dbReference>
<keyword evidence="3" id="KW-1133">Transmembrane helix</keyword>
<dbReference type="GO" id="GO:0016020">
    <property type="term" value="C:membrane"/>
    <property type="evidence" value="ECO:0007669"/>
    <property type="project" value="TreeGrafter"/>
</dbReference>
<dbReference type="InterPro" id="IPR027470">
    <property type="entry name" value="Cation_efflux_CTD"/>
</dbReference>
<proteinExistence type="inferred from homology"/>
<evidence type="ECO:0000313" key="6">
    <source>
        <dbReference type="EMBL" id="AWO98969.1"/>
    </source>
</evidence>
<keyword evidence="3" id="KW-0812">Transmembrane</keyword>
<protein>
    <submittedName>
        <fullName evidence="6">Putative zinc transporter 10-like</fullName>
    </submittedName>
</protein>
<keyword evidence="3" id="KW-0472">Membrane</keyword>
<feature type="signal peptide" evidence="4">
    <location>
        <begin position="1"/>
        <end position="23"/>
    </location>
</feature>
<evidence type="ECO:0000256" key="4">
    <source>
        <dbReference type="SAM" id="SignalP"/>
    </source>
</evidence>
<evidence type="ECO:0000256" key="2">
    <source>
        <dbReference type="ARBA" id="ARBA00022833"/>
    </source>
</evidence>
<reference evidence="6 7" key="1">
    <citation type="submission" date="2017-12" db="EMBL/GenBank/DDBJ databases">
        <title>Integrating genomic resources of turbot (Scophthalmus maximus) in depth evaluation of genetic and physical mapping variation across individuals.</title>
        <authorList>
            <person name="Martinez P."/>
        </authorList>
    </citation>
    <scope>NUCLEOTIDE SEQUENCE [LARGE SCALE GENOMIC DNA]</scope>
</reference>
<gene>
    <name evidence="6" type="ORF">SMAX5B_013491</name>
</gene>
<dbReference type="GO" id="GO:0005385">
    <property type="term" value="F:zinc ion transmembrane transporter activity"/>
    <property type="evidence" value="ECO:0007669"/>
    <property type="project" value="TreeGrafter"/>
</dbReference>
<evidence type="ECO:0000313" key="7">
    <source>
        <dbReference type="Proteomes" id="UP000246464"/>
    </source>
</evidence>
<dbReference type="InterPro" id="IPR036837">
    <property type="entry name" value="Cation_efflux_CTD_sf"/>
</dbReference>
<comment type="similarity">
    <text evidence="1">Belongs to the cation diffusion facilitator (CDF) transporter (TC 2.A.4) family. SLC30A subfamily.</text>
</comment>
<feature type="domain" description="Cation efflux protein cytoplasmic" evidence="5">
    <location>
        <begin position="326"/>
        <end position="399"/>
    </location>
</feature>
<keyword evidence="4" id="KW-0732">Signal</keyword>
<dbReference type="PROSITE" id="PS51257">
    <property type="entry name" value="PROKAR_LIPOPROTEIN"/>
    <property type="match status" value="1"/>
</dbReference>
<name>A0A2U9B4U8_SCOMX</name>
<feature type="transmembrane region" description="Helical" evidence="3">
    <location>
        <begin position="137"/>
        <end position="160"/>
    </location>
</feature>
<organism evidence="6 7">
    <name type="scientific">Scophthalmus maximus</name>
    <name type="common">Turbot</name>
    <name type="synonym">Psetta maxima</name>
    <dbReference type="NCBI Taxonomy" id="52904"/>
    <lineage>
        <taxon>Eukaryota</taxon>
        <taxon>Metazoa</taxon>
        <taxon>Chordata</taxon>
        <taxon>Craniata</taxon>
        <taxon>Vertebrata</taxon>
        <taxon>Euteleostomi</taxon>
        <taxon>Actinopterygii</taxon>
        <taxon>Neopterygii</taxon>
        <taxon>Teleostei</taxon>
        <taxon>Neoteleostei</taxon>
        <taxon>Acanthomorphata</taxon>
        <taxon>Carangaria</taxon>
        <taxon>Pleuronectiformes</taxon>
        <taxon>Pleuronectoidei</taxon>
        <taxon>Scophthalmidae</taxon>
        <taxon>Scophthalmus</taxon>
    </lineage>
</organism>
<feature type="transmembrane region" description="Helical" evidence="3">
    <location>
        <begin position="106"/>
        <end position="125"/>
    </location>
</feature>
<dbReference type="EMBL" id="CP026245">
    <property type="protein sequence ID" value="AWO98969.1"/>
    <property type="molecule type" value="Genomic_DNA"/>
</dbReference>
<dbReference type="Proteomes" id="UP000246464">
    <property type="component" value="Chromosome 3"/>
</dbReference>
<keyword evidence="7" id="KW-1185">Reference proteome</keyword>
<feature type="chain" id="PRO_5015976869" evidence="4">
    <location>
        <begin position="24"/>
        <end position="438"/>
    </location>
</feature>
<dbReference type="GO" id="GO:0006882">
    <property type="term" value="P:intracellular zinc ion homeostasis"/>
    <property type="evidence" value="ECO:0007669"/>
    <property type="project" value="TreeGrafter"/>
</dbReference>
<keyword evidence="2" id="KW-0862">Zinc</keyword>
<sequence>MRMTHWCMLGVTILLLACEVAISQLCKSVITLLDGFHTLFILLQMATRHPLTAPSSSDAATDATSPTPLPLHDGASPFNSNPLCPPTVSPPALICGVSFFNSRIPAVGSFMSSLLLASLGISYLLQSLKLFLMPAPVQLPLLLVVVGSFSLLLKMLWLGLNWDKLQEEMTGASRQPETHCHVEVNHRALAAEEAKGPADDVSLVQSAADDSLHNGALLFCNPGASSVPDIDPQSPQQLPEVFAELEVCKCESLSKDITETSKDETSMGHLDTQNASITFQCLPGSEACGLLFYLDPGLSLLAVLMLIATATPQVHRYGLLLLQATPPHICVSDLEQRIAGVPGVETVHDLHVWQLTESFVVASVHVRCHARFPTHRCADLMLGVTKVLQSVGVRCCTVQPEFAPCSAGMCCPILKEECRSTLAPPAGKTTEQPYTKDF</sequence>
<evidence type="ECO:0000259" key="5">
    <source>
        <dbReference type="Pfam" id="PF16916"/>
    </source>
</evidence>
<dbReference type="GO" id="GO:0019855">
    <property type="term" value="F:calcium channel inhibitor activity"/>
    <property type="evidence" value="ECO:0007669"/>
    <property type="project" value="TreeGrafter"/>
</dbReference>
<evidence type="ECO:0000256" key="3">
    <source>
        <dbReference type="SAM" id="Phobius"/>
    </source>
</evidence>
<dbReference type="PANTHER" id="PTHR45820:SF6">
    <property type="entry name" value="ZINC_CADMIUM RESISTANCE PROTEIN-LIKE"/>
    <property type="match status" value="1"/>
</dbReference>
<dbReference type="SUPFAM" id="SSF160240">
    <property type="entry name" value="Cation efflux protein cytoplasmic domain-like"/>
    <property type="match status" value="1"/>
</dbReference>
<evidence type="ECO:0000256" key="1">
    <source>
        <dbReference type="ARBA" id="ARBA00008873"/>
    </source>
</evidence>
<dbReference type="GO" id="GO:0010312">
    <property type="term" value="P:detoxification of zinc ion"/>
    <property type="evidence" value="ECO:0007669"/>
    <property type="project" value="TreeGrafter"/>
</dbReference>
<dbReference type="AlphaFoldDB" id="A0A2U9B4U8"/>
<dbReference type="GO" id="GO:0005794">
    <property type="term" value="C:Golgi apparatus"/>
    <property type="evidence" value="ECO:0007669"/>
    <property type="project" value="TreeGrafter"/>
</dbReference>